<dbReference type="Proteomes" id="UP000585474">
    <property type="component" value="Unassembled WGS sequence"/>
</dbReference>
<dbReference type="AlphaFoldDB" id="A0A7J0FA92"/>
<comment type="caution">
    <text evidence="1">The sequence shown here is derived from an EMBL/GenBank/DDBJ whole genome shotgun (WGS) entry which is preliminary data.</text>
</comment>
<accession>A0A7J0FA92</accession>
<reference evidence="1 2" key="1">
    <citation type="submission" date="2019-07" db="EMBL/GenBank/DDBJ databases">
        <title>De Novo Assembly of kiwifruit Actinidia rufa.</title>
        <authorList>
            <person name="Sugita-Konishi S."/>
            <person name="Sato K."/>
            <person name="Mori E."/>
            <person name="Abe Y."/>
            <person name="Kisaki G."/>
            <person name="Hamano K."/>
            <person name="Suezawa K."/>
            <person name="Otani M."/>
            <person name="Fukuda T."/>
            <person name="Manabe T."/>
            <person name="Gomi K."/>
            <person name="Tabuchi M."/>
            <person name="Akimitsu K."/>
            <person name="Kataoka I."/>
        </authorList>
    </citation>
    <scope>NUCLEOTIDE SEQUENCE [LARGE SCALE GENOMIC DNA]</scope>
    <source>
        <strain evidence="2">cv. Fuchu</strain>
    </source>
</reference>
<sequence>MGKRLKSDYNLDTGMDLLLVVQGYCSAGARKGLESFGSLKSSFGSQKEVEREYPHNQFSFSSRSTCPVPVILMVGVQEGLVFGSCGNGVDIWFSWMNWGSRLDLLADPDLPFASFLQYL</sequence>
<proteinExistence type="predicted"/>
<gene>
    <name evidence="1" type="ORF">Acr_10g0009080</name>
</gene>
<evidence type="ECO:0000313" key="1">
    <source>
        <dbReference type="EMBL" id="GFY95523.1"/>
    </source>
</evidence>
<keyword evidence="2" id="KW-1185">Reference proteome</keyword>
<protein>
    <submittedName>
        <fullName evidence="1">Uncharacterized protein</fullName>
    </submittedName>
</protein>
<evidence type="ECO:0000313" key="2">
    <source>
        <dbReference type="Proteomes" id="UP000585474"/>
    </source>
</evidence>
<organism evidence="1 2">
    <name type="scientific">Actinidia rufa</name>
    <dbReference type="NCBI Taxonomy" id="165716"/>
    <lineage>
        <taxon>Eukaryota</taxon>
        <taxon>Viridiplantae</taxon>
        <taxon>Streptophyta</taxon>
        <taxon>Embryophyta</taxon>
        <taxon>Tracheophyta</taxon>
        <taxon>Spermatophyta</taxon>
        <taxon>Magnoliopsida</taxon>
        <taxon>eudicotyledons</taxon>
        <taxon>Gunneridae</taxon>
        <taxon>Pentapetalae</taxon>
        <taxon>asterids</taxon>
        <taxon>Ericales</taxon>
        <taxon>Actinidiaceae</taxon>
        <taxon>Actinidia</taxon>
    </lineage>
</organism>
<name>A0A7J0FA92_9ERIC</name>
<dbReference type="EMBL" id="BJWL01000010">
    <property type="protein sequence ID" value="GFY95523.1"/>
    <property type="molecule type" value="Genomic_DNA"/>
</dbReference>